<dbReference type="Gene3D" id="2.30.30.940">
    <property type="match status" value="1"/>
</dbReference>
<dbReference type="InterPro" id="IPR027417">
    <property type="entry name" value="P-loop_NTPase"/>
</dbReference>
<dbReference type="AlphaFoldDB" id="A0A378TCM5"/>
<accession>A0A378TCM5</accession>
<dbReference type="EMBL" id="UGQT01000001">
    <property type="protein sequence ID" value="STZ57635.1"/>
    <property type="molecule type" value="Genomic_DNA"/>
</dbReference>
<dbReference type="Pfam" id="PF13604">
    <property type="entry name" value="AAA_30"/>
    <property type="match status" value="1"/>
</dbReference>
<reference evidence="1 2" key="1">
    <citation type="submission" date="2018-06" db="EMBL/GenBank/DDBJ databases">
        <authorList>
            <consortium name="Pathogen Informatics"/>
            <person name="Doyle S."/>
        </authorList>
    </citation>
    <scope>NUCLEOTIDE SEQUENCE [LARGE SCALE GENOMIC DNA]</scope>
    <source>
        <strain evidence="1 2">NCTC10821</strain>
    </source>
</reference>
<evidence type="ECO:0000313" key="1">
    <source>
        <dbReference type="EMBL" id="STZ57635.1"/>
    </source>
</evidence>
<dbReference type="Proteomes" id="UP000254978">
    <property type="component" value="Unassembled WGS sequence"/>
</dbReference>
<name>A0A378TCM5_9MYCO</name>
<dbReference type="SUPFAM" id="SSF52540">
    <property type="entry name" value="P-loop containing nucleoside triphosphate hydrolases"/>
    <property type="match status" value="1"/>
</dbReference>
<sequence>MVLAPTGKAVDVAVREGAGDTGYTIAKALRMLQRNELHLAPSTLIVVDEAGMVGTEDLRRLLTATTAAGAKTVLVGDAHQLAPVKARGGMFAQLCQDLPWTQELSEVWRMRDPDEREASLALRDGGLNAAQRAVDWYRDHDRLHYGDPVTMAHDALLAYEAAKADHQDALLICDTKELARALNRRLHEQRIGRDDPTLVAHGQRIGVGDLIISCRNDPSITVRKSPHAAVTAAPVRNGNRWRIAAIDSVRYRIAAVRLDDGAAAVFSGNYLREQINLGYAVTVHSAQGVTADTCHALLGEKASREMLYVAMTRGRRDNTAYLYE</sequence>
<keyword evidence="2" id="KW-1185">Reference proteome</keyword>
<dbReference type="Gene3D" id="3.40.50.300">
    <property type="entry name" value="P-loop containing nucleotide triphosphate hydrolases"/>
    <property type="match status" value="2"/>
</dbReference>
<protein>
    <submittedName>
        <fullName evidence="1">ATP-dependent exoDNAse</fullName>
    </submittedName>
</protein>
<organism evidence="1 2">
    <name type="scientific">Mycolicibacterium tokaiense</name>
    <dbReference type="NCBI Taxonomy" id="39695"/>
    <lineage>
        <taxon>Bacteria</taxon>
        <taxon>Bacillati</taxon>
        <taxon>Actinomycetota</taxon>
        <taxon>Actinomycetes</taxon>
        <taxon>Mycobacteriales</taxon>
        <taxon>Mycobacteriaceae</taxon>
        <taxon>Mycolicibacterium</taxon>
    </lineage>
</organism>
<proteinExistence type="predicted"/>
<gene>
    <name evidence="1" type="ORF">NCTC10821_01138</name>
</gene>
<evidence type="ECO:0000313" key="2">
    <source>
        <dbReference type="Proteomes" id="UP000254978"/>
    </source>
</evidence>
<dbReference type="CDD" id="cd18809">
    <property type="entry name" value="SF1_C_RecD"/>
    <property type="match status" value="1"/>
</dbReference>